<keyword evidence="2" id="KW-0223">Dioxygenase</keyword>
<dbReference type="OrthoDB" id="358887at2157"/>
<sequence>MKFTCPLIAVSDLEASKKFYENVLGQKIILDLGWNVTFEGGFAIQLNFADIVSIDKDSVMKKSHNFELYFEEDDFDSFVEHLKKFDDIEYVHPPKKHDWQQRVVRIYDPDKHIIEIGESMAVIARRFLDEGMTIEETAKLIQHPVEFVKAVSCDEINKDP</sequence>
<dbReference type="InterPro" id="IPR029068">
    <property type="entry name" value="Glyas_Bleomycin-R_OHBP_Dase"/>
</dbReference>
<dbReference type="Pfam" id="PF12681">
    <property type="entry name" value="Glyoxalase_2"/>
    <property type="match status" value="1"/>
</dbReference>
<evidence type="ECO:0000313" key="3">
    <source>
        <dbReference type="Proteomes" id="UP000319335"/>
    </source>
</evidence>
<organism evidence="2 3">
    <name type="scientific">Methanolobus vulcani</name>
    <dbReference type="NCBI Taxonomy" id="38026"/>
    <lineage>
        <taxon>Archaea</taxon>
        <taxon>Methanobacteriati</taxon>
        <taxon>Methanobacteriota</taxon>
        <taxon>Stenosarchaea group</taxon>
        <taxon>Methanomicrobia</taxon>
        <taxon>Methanosarcinales</taxon>
        <taxon>Methanosarcinaceae</taxon>
        <taxon>Methanolobus</taxon>
    </lineage>
</organism>
<proteinExistence type="predicted"/>
<gene>
    <name evidence="2" type="ORF">FKV42_01955</name>
</gene>
<evidence type="ECO:0000259" key="1">
    <source>
        <dbReference type="PROSITE" id="PS51819"/>
    </source>
</evidence>
<dbReference type="RefSeq" id="WP_154808551.1">
    <property type="nucleotide sequence ID" value="NZ_VIAQ01000006.1"/>
</dbReference>
<dbReference type="SUPFAM" id="SSF54593">
    <property type="entry name" value="Glyoxalase/Bleomycin resistance protein/Dihydroxybiphenyl dioxygenase"/>
    <property type="match status" value="1"/>
</dbReference>
<dbReference type="Proteomes" id="UP000319335">
    <property type="component" value="Unassembled WGS sequence"/>
</dbReference>
<accession>A0A7Z8KQW8</accession>
<dbReference type="AlphaFoldDB" id="A0A7Z8KQW8"/>
<dbReference type="InterPro" id="IPR037523">
    <property type="entry name" value="VOC_core"/>
</dbReference>
<protein>
    <submittedName>
        <fullName evidence="2">Glyoxalase/bleomycin resistance/dioxygenase family protein</fullName>
    </submittedName>
</protein>
<comment type="caution">
    <text evidence="2">The sequence shown here is derived from an EMBL/GenBank/DDBJ whole genome shotgun (WGS) entry which is preliminary data.</text>
</comment>
<keyword evidence="3" id="KW-1185">Reference proteome</keyword>
<reference evidence="2 3" key="1">
    <citation type="submission" date="2019-06" db="EMBL/GenBank/DDBJ databases">
        <title>Draft genome sequence of Methanolobus vulcani B1d.</title>
        <authorList>
            <person name="Creighbaum A.J."/>
            <person name="Ticak T."/>
            <person name="Hariraju D."/>
            <person name="Arivett B.A."/>
            <person name="Ferguson D.J.Jr."/>
        </authorList>
    </citation>
    <scope>NUCLEOTIDE SEQUENCE [LARGE SCALE GENOMIC DNA]</scope>
    <source>
        <strain evidence="2 3">B1d</strain>
    </source>
</reference>
<dbReference type="EMBL" id="VIAQ01000006">
    <property type="protein sequence ID" value="TQD28445.1"/>
    <property type="molecule type" value="Genomic_DNA"/>
</dbReference>
<dbReference type="Gene3D" id="3.10.180.10">
    <property type="entry name" value="2,3-Dihydroxybiphenyl 1,2-Dioxygenase, domain 1"/>
    <property type="match status" value="1"/>
</dbReference>
<name>A0A7Z8KQW8_9EURY</name>
<keyword evidence="2" id="KW-0560">Oxidoreductase</keyword>
<dbReference type="PROSITE" id="PS51819">
    <property type="entry name" value="VOC"/>
    <property type="match status" value="1"/>
</dbReference>
<feature type="domain" description="VOC" evidence="1">
    <location>
        <begin position="2"/>
        <end position="119"/>
    </location>
</feature>
<evidence type="ECO:0000313" key="2">
    <source>
        <dbReference type="EMBL" id="TQD28445.1"/>
    </source>
</evidence>
<dbReference type="GO" id="GO:0051213">
    <property type="term" value="F:dioxygenase activity"/>
    <property type="evidence" value="ECO:0007669"/>
    <property type="project" value="UniProtKB-KW"/>
</dbReference>
<dbReference type="InterPro" id="IPR025870">
    <property type="entry name" value="Glyoxalase-like_dom"/>
</dbReference>